<reference evidence="2" key="1">
    <citation type="submission" date="2019-02" db="EMBL/GenBank/DDBJ databases">
        <authorList>
            <person name="Gruber-Vodicka R. H."/>
            <person name="Seah K. B. B."/>
        </authorList>
    </citation>
    <scope>NUCLEOTIDE SEQUENCE</scope>
    <source>
        <strain evidence="2">BECK_DK47</strain>
    </source>
</reference>
<feature type="transmembrane region" description="Helical" evidence="1">
    <location>
        <begin position="41"/>
        <end position="64"/>
    </location>
</feature>
<organism evidence="2">
    <name type="scientific">Candidatus Kentrum sp. DK</name>
    <dbReference type="NCBI Taxonomy" id="2126562"/>
    <lineage>
        <taxon>Bacteria</taxon>
        <taxon>Pseudomonadati</taxon>
        <taxon>Pseudomonadota</taxon>
        <taxon>Gammaproteobacteria</taxon>
        <taxon>Candidatus Kentrum</taxon>
    </lineage>
</organism>
<sequence>MKILRYIVLTGILSSGAIILYIDIASLLFKAAASSQSPESLSIANIFLKIIIAFFLVGFVQLILRQERLAAFAGSIPSYLTAIGILGTFVGIFVGLYKFDVSNLQQSVPLLLDGMKLAFSTSIAGLTSSTILRIGHSIAISVTEGPDPFVPVATSGAPQLMSLDDWFTTLVTLKKSAFDESLTRMESIRKASGAEELEELLNKLKDIQEKVQR</sequence>
<dbReference type="AlphaFoldDB" id="A0A450SSS9"/>
<feature type="transmembrane region" description="Helical" evidence="1">
    <location>
        <begin position="7"/>
        <end position="29"/>
    </location>
</feature>
<feature type="transmembrane region" description="Helical" evidence="1">
    <location>
        <begin position="76"/>
        <end position="97"/>
    </location>
</feature>
<evidence type="ECO:0008006" key="3">
    <source>
        <dbReference type="Google" id="ProtNLM"/>
    </source>
</evidence>
<name>A0A450SSS9_9GAMM</name>
<keyword evidence="1" id="KW-0472">Membrane</keyword>
<gene>
    <name evidence="2" type="ORF">BECKDK2373B_GA0170837_106320</name>
</gene>
<evidence type="ECO:0000313" key="2">
    <source>
        <dbReference type="EMBL" id="VFJ57114.1"/>
    </source>
</evidence>
<accession>A0A450SSS9</accession>
<keyword evidence="1" id="KW-1133">Transmembrane helix</keyword>
<keyword evidence="1" id="KW-0812">Transmembrane</keyword>
<proteinExistence type="predicted"/>
<evidence type="ECO:0000256" key="1">
    <source>
        <dbReference type="SAM" id="Phobius"/>
    </source>
</evidence>
<protein>
    <recommendedName>
        <fullName evidence="3">MotA/TolQ/ExbB proton channel family protein</fullName>
    </recommendedName>
</protein>
<dbReference type="EMBL" id="CAADEX010000063">
    <property type="protein sequence ID" value="VFJ57114.1"/>
    <property type="molecule type" value="Genomic_DNA"/>
</dbReference>